<dbReference type="GO" id="GO:0006281">
    <property type="term" value="P:DNA repair"/>
    <property type="evidence" value="ECO:0007669"/>
    <property type="project" value="TreeGrafter"/>
</dbReference>
<dbReference type="Pfam" id="PF00271">
    <property type="entry name" value="Helicase_C"/>
    <property type="match status" value="1"/>
</dbReference>
<dbReference type="CDD" id="cd18793">
    <property type="entry name" value="SF2_C_SNF"/>
    <property type="match status" value="1"/>
</dbReference>
<feature type="compositionally biased region" description="Acidic residues" evidence="5">
    <location>
        <begin position="231"/>
        <end position="245"/>
    </location>
</feature>
<dbReference type="OrthoDB" id="448448at2759"/>
<dbReference type="PROSITE" id="PS51194">
    <property type="entry name" value="HELICASE_CTER"/>
    <property type="match status" value="1"/>
</dbReference>
<evidence type="ECO:0000256" key="5">
    <source>
        <dbReference type="SAM" id="MobiDB-lite"/>
    </source>
</evidence>
<dbReference type="GO" id="GO:0004386">
    <property type="term" value="F:helicase activity"/>
    <property type="evidence" value="ECO:0007669"/>
    <property type="project" value="UniProtKB-KW"/>
</dbReference>
<accession>A0A5J4WMU0</accession>
<protein>
    <submittedName>
        <fullName evidence="7">Putative DNA repair protein</fullName>
    </submittedName>
</protein>
<dbReference type="InterPro" id="IPR001650">
    <property type="entry name" value="Helicase_C-like"/>
</dbReference>
<dbReference type="GO" id="GO:0016787">
    <property type="term" value="F:hydrolase activity"/>
    <property type="evidence" value="ECO:0007669"/>
    <property type="project" value="UniProtKB-KW"/>
</dbReference>
<feature type="region of interest" description="Disordered" evidence="5">
    <location>
        <begin position="1"/>
        <end position="24"/>
    </location>
</feature>
<evidence type="ECO:0000256" key="3">
    <source>
        <dbReference type="ARBA" id="ARBA00022806"/>
    </source>
</evidence>
<evidence type="ECO:0000256" key="2">
    <source>
        <dbReference type="ARBA" id="ARBA00022801"/>
    </source>
</evidence>
<organism evidence="7 8">
    <name type="scientific">Streblomastix strix</name>
    <dbReference type="NCBI Taxonomy" id="222440"/>
    <lineage>
        <taxon>Eukaryota</taxon>
        <taxon>Metamonada</taxon>
        <taxon>Preaxostyla</taxon>
        <taxon>Oxymonadida</taxon>
        <taxon>Streblomastigidae</taxon>
        <taxon>Streblomastix</taxon>
    </lineage>
</organism>
<keyword evidence="1" id="KW-0547">Nucleotide-binding</keyword>
<dbReference type="SMART" id="SM00490">
    <property type="entry name" value="HELICc"/>
    <property type="match status" value="1"/>
</dbReference>
<dbReference type="InterPro" id="IPR050628">
    <property type="entry name" value="SNF2_RAD54_helicase_TF"/>
</dbReference>
<gene>
    <name evidence="7" type="ORF">EZS28_008573</name>
</gene>
<dbReference type="InterPro" id="IPR049730">
    <property type="entry name" value="SNF2/RAD54-like_C"/>
</dbReference>
<dbReference type="InterPro" id="IPR001841">
    <property type="entry name" value="Znf_RING"/>
</dbReference>
<dbReference type="GO" id="GO:0008094">
    <property type="term" value="F:ATP-dependent activity, acting on DNA"/>
    <property type="evidence" value="ECO:0007669"/>
    <property type="project" value="TreeGrafter"/>
</dbReference>
<dbReference type="EMBL" id="SNRW01001566">
    <property type="protein sequence ID" value="KAA6395902.1"/>
    <property type="molecule type" value="Genomic_DNA"/>
</dbReference>
<evidence type="ECO:0000256" key="1">
    <source>
        <dbReference type="ARBA" id="ARBA00022741"/>
    </source>
</evidence>
<feature type="compositionally biased region" description="Polar residues" evidence="5">
    <location>
        <begin position="13"/>
        <end position="24"/>
    </location>
</feature>
<feature type="compositionally biased region" description="Basic residues" evidence="5">
    <location>
        <begin position="163"/>
        <end position="172"/>
    </location>
</feature>
<evidence type="ECO:0000313" key="8">
    <source>
        <dbReference type="Proteomes" id="UP000324800"/>
    </source>
</evidence>
<evidence type="ECO:0000259" key="6">
    <source>
        <dbReference type="PROSITE" id="PS51194"/>
    </source>
</evidence>
<dbReference type="CDD" id="cd16449">
    <property type="entry name" value="RING-HC"/>
    <property type="match status" value="1"/>
</dbReference>
<dbReference type="PANTHER" id="PTHR45626">
    <property type="entry name" value="TRANSCRIPTION TERMINATION FACTOR 2-RELATED"/>
    <property type="match status" value="1"/>
</dbReference>
<dbReference type="PANTHER" id="PTHR45626:SF22">
    <property type="entry name" value="DNA REPAIR PROTEIN RAD5"/>
    <property type="match status" value="1"/>
</dbReference>
<dbReference type="Gene3D" id="3.30.40.10">
    <property type="entry name" value="Zinc/RING finger domain, C3HC4 (zinc finger)"/>
    <property type="match status" value="1"/>
</dbReference>
<dbReference type="Proteomes" id="UP000324800">
    <property type="component" value="Unassembled WGS sequence"/>
</dbReference>
<keyword evidence="3" id="KW-0347">Helicase</keyword>
<proteinExistence type="predicted"/>
<reference evidence="7 8" key="1">
    <citation type="submission" date="2019-03" db="EMBL/GenBank/DDBJ databases">
        <title>Single cell metagenomics reveals metabolic interactions within the superorganism composed of flagellate Streblomastix strix and complex community of Bacteroidetes bacteria on its surface.</title>
        <authorList>
            <person name="Treitli S.C."/>
            <person name="Kolisko M."/>
            <person name="Husnik F."/>
            <person name="Keeling P."/>
            <person name="Hampl V."/>
        </authorList>
    </citation>
    <scope>NUCLEOTIDE SEQUENCE [LARGE SCALE GENOMIC DNA]</scope>
    <source>
        <strain evidence="7">ST1C</strain>
    </source>
</reference>
<comment type="caution">
    <text evidence="7">The sequence shown here is derived from an EMBL/GenBank/DDBJ whole genome shotgun (WGS) entry which is preliminary data.</text>
</comment>
<feature type="region of interest" description="Disordered" evidence="5">
    <location>
        <begin position="141"/>
        <end position="172"/>
    </location>
</feature>
<dbReference type="AlphaFoldDB" id="A0A5J4WMU0"/>
<feature type="compositionally biased region" description="Basic and acidic residues" evidence="5">
    <location>
        <begin position="246"/>
        <end position="255"/>
    </location>
</feature>
<feature type="region of interest" description="Disordered" evidence="5">
    <location>
        <begin position="228"/>
        <end position="255"/>
    </location>
</feature>
<dbReference type="SUPFAM" id="SSF52540">
    <property type="entry name" value="P-loop containing nucleoside triphosphate hydrolases"/>
    <property type="match status" value="1"/>
</dbReference>
<sequence>MQIKKDDGDDDQLQTFGKPQQNIGVDQNINNSLIVNDQADIKENQINDNSNISNDFTLPIPTNTKFSLIKHGIPKQLHFLFSRYCSLCLQWADDAVVTPCQPQQHVFCRKCLHQYYEDAFEAKSTKITELKEKVINKLYGEGNGDEDEMDQQIGKKEKNKSNQQKKRGKNAKINKRIDEELIKAQEEMKILRCPVCGNQITKICGVSLKVLQCAHILASDVRGKKLLGLDPDGDEIDNEVEDEEDNNNKDKEKEKNTKLGNVIVKENKIIEKDNDNTKDNKIVKNDEETKPTTEIVKQKKTHIVREWITSTKMLSLAEYITNMPKGEKIVVFSQWTTCLDIIEGVMHHIGCKFCRFDGEQSFTVQQTNLKQFSSPKGNVRVLLASLKAGGVGLNLYAANHVILIDKWWNPFVEEQAIDRVHRIGQTKPVSVIRLKCIQSIEERIEALQEKKMIKAEDVLQDERNEFRDASIGDGDAEQDKMAAKLGKSLTLNDYGFLIGGRSLGRPSTFNSRQQRPQAAQQNVSIPSFNAYPYAVNIPQQRPSPQPLYNQNIPLNAQSDQMQFPSFNFY</sequence>
<dbReference type="InterPro" id="IPR013083">
    <property type="entry name" value="Znf_RING/FYVE/PHD"/>
</dbReference>
<dbReference type="GO" id="GO:0005524">
    <property type="term" value="F:ATP binding"/>
    <property type="evidence" value="ECO:0007669"/>
    <property type="project" value="UniProtKB-KW"/>
</dbReference>
<keyword evidence="4" id="KW-0067">ATP-binding</keyword>
<dbReference type="GO" id="GO:0005634">
    <property type="term" value="C:nucleus"/>
    <property type="evidence" value="ECO:0007669"/>
    <property type="project" value="TreeGrafter"/>
</dbReference>
<dbReference type="SUPFAM" id="SSF57850">
    <property type="entry name" value="RING/U-box"/>
    <property type="match status" value="1"/>
</dbReference>
<feature type="domain" description="Helicase C-terminal" evidence="6">
    <location>
        <begin position="315"/>
        <end position="465"/>
    </location>
</feature>
<evidence type="ECO:0000256" key="4">
    <source>
        <dbReference type="ARBA" id="ARBA00022840"/>
    </source>
</evidence>
<evidence type="ECO:0000313" key="7">
    <source>
        <dbReference type="EMBL" id="KAA6395902.1"/>
    </source>
</evidence>
<name>A0A5J4WMU0_9EUKA</name>
<keyword evidence="2" id="KW-0378">Hydrolase</keyword>
<dbReference type="SMART" id="SM00184">
    <property type="entry name" value="RING"/>
    <property type="match status" value="1"/>
</dbReference>
<dbReference type="InterPro" id="IPR027417">
    <property type="entry name" value="P-loop_NTPase"/>
</dbReference>
<dbReference type="Gene3D" id="3.40.50.300">
    <property type="entry name" value="P-loop containing nucleotide triphosphate hydrolases"/>
    <property type="match status" value="1"/>
</dbReference>